<dbReference type="InterPro" id="IPR002937">
    <property type="entry name" value="Amino_oxidase"/>
</dbReference>
<dbReference type="NCBIfam" id="TIGR00562">
    <property type="entry name" value="proto_IX_ox"/>
    <property type="match status" value="1"/>
</dbReference>
<keyword evidence="6 11" id="KW-0274">FAD</keyword>
<dbReference type="UniPathway" id="UPA00251">
    <property type="reaction ID" value="UER00324"/>
</dbReference>
<feature type="compositionally biased region" description="Low complexity" evidence="12">
    <location>
        <begin position="407"/>
        <end position="426"/>
    </location>
</feature>
<keyword evidence="15" id="KW-1185">Reference proteome</keyword>
<keyword evidence="9 11" id="KW-0627">Porphyrin biosynthesis</keyword>
<evidence type="ECO:0000256" key="6">
    <source>
        <dbReference type="ARBA" id="ARBA00022827"/>
    </source>
</evidence>
<dbReference type="Pfam" id="PF01593">
    <property type="entry name" value="Amino_oxidase"/>
    <property type="match status" value="1"/>
</dbReference>
<dbReference type="GO" id="GO:0004729">
    <property type="term" value="F:oxygen-dependent protoporphyrinogen oxidase activity"/>
    <property type="evidence" value="ECO:0007669"/>
    <property type="project" value="UniProtKB-UniRule"/>
</dbReference>
<gene>
    <name evidence="14" type="ORF">C2857_001502</name>
</gene>
<dbReference type="PANTHER" id="PTHR42923">
    <property type="entry name" value="PROTOPORPHYRINOGEN OXIDASE"/>
    <property type="match status" value="1"/>
</dbReference>
<dbReference type="EC" id="1.3.3.4" evidence="4 11"/>
<evidence type="ECO:0000256" key="7">
    <source>
        <dbReference type="ARBA" id="ARBA00023002"/>
    </source>
</evidence>
<evidence type="ECO:0000256" key="4">
    <source>
        <dbReference type="ARBA" id="ARBA00012867"/>
    </source>
</evidence>
<evidence type="ECO:0000256" key="3">
    <source>
        <dbReference type="ARBA" id="ARBA00010551"/>
    </source>
</evidence>
<reference evidence="14 15" key="1">
    <citation type="journal article" date="2018" name="PLoS Genet.">
        <title>Repeat elements organise 3D genome structure and mediate transcription in the filamentous fungus Epichloe festucae.</title>
        <authorList>
            <person name="Winter D.J."/>
            <person name="Ganley A.R.D."/>
            <person name="Young C.A."/>
            <person name="Liachko I."/>
            <person name="Schardl C.L."/>
            <person name="Dupont P.Y."/>
            <person name="Berry D."/>
            <person name="Ram A."/>
            <person name="Scott B."/>
            <person name="Cox M.P."/>
        </authorList>
    </citation>
    <scope>NUCLEOTIDE SEQUENCE [LARGE SCALE GENOMIC DNA]</scope>
    <source>
        <strain evidence="14 15">Fl1</strain>
    </source>
</reference>
<evidence type="ECO:0000259" key="13">
    <source>
        <dbReference type="Pfam" id="PF01593"/>
    </source>
</evidence>
<name>A0A7S9PV55_EPIFF</name>
<dbReference type="SUPFAM" id="SSF51905">
    <property type="entry name" value="FAD/NAD(P)-binding domain"/>
    <property type="match status" value="1"/>
</dbReference>
<evidence type="ECO:0000256" key="10">
    <source>
        <dbReference type="ARBA" id="ARBA00047554"/>
    </source>
</evidence>
<comment type="subcellular location">
    <subcellularLocation>
        <location evidence="11">Mitochondrion inner membrane</location>
    </subcellularLocation>
</comment>
<dbReference type="PANTHER" id="PTHR42923:SF3">
    <property type="entry name" value="PROTOPORPHYRINOGEN OXIDASE"/>
    <property type="match status" value="1"/>
</dbReference>
<comment type="cofactor">
    <cofactor evidence="11">
        <name>FAD</name>
        <dbReference type="ChEBI" id="CHEBI:57692"/>
    </cofactor>
    <text evidence="11">Binds 1 FAD per subunit.</text>
</comment>
<comment type="function">
    <text evidence="1 11">Catalyzes the 6-electron oxidation of protoporphyrinogen-IX to form protoporphyrin-IX.</text>
</comment>
<proteinExistence type="inferred from homology"/>
<evidence type="ECO:0000313" key="15">
    <source>
        <dbReference type="Proteomes" id="UP000594364"/>
    </source>
</evidence>
<feature type="domain" description="Amine oxidase" evidence="13">
    <location>
        <begin position="119"/>
        <end position="624"/>
    </location>
</feature>
<comment type="pathway">
    <text evidence="2 11">Porphyrin-containing compound metabolism; protoporphyrin-IX biosynthesis; protoporphyrin-IX from protoporphyrinogen-IX: step 1/1.</text>
</comment>
<dbReference type="GO" id="GO:0005743">
    <property type="term" value="C:mitochondrial inner membrane"/>
    <property type="evidence" value="ECO:0007669"/>
    <property type="project" value="UniProtKB-SubCell"/>
</dbReference>
<protein>
    <recommendedName>
        <fullName evidence="4 11">Protoporphyrinogen oxidase</fullName>
        <ecNumber evidence="4 11">1.3.3.4</ecNumber>
    </recommendedName>
</protein>
<accession>A0A7S9PV55</accession>
<dbReference type="GO" id="GO:0006782">
    <property type="term" value="P:protoporphyrinogen IX biosynthetic process"/>
    <property type="evidence" value="ECO:0007669"/>
    <property type="project" value="UniProtKB-UniRule"/>
</dbReference>
<evidence type="ECO:0000256" key="9">
    <source>
        <dbReference type="ARBA" id="ARBA00023244"/>
    </source>
</evidence>
<feature type="region of interest" description="Disordered" evidence="12">
    <location>
        <begin position="402"/>
        <end position="426"/>
    </location>
</feature>
<evidence type="ECO:0000256" key="2">
    <source>
        <dbReference type="ARBA" id="ARBA00005073"/>
    </source>
</evidence>
<dbReference type="InterPro" id="IPR050464">
    <property type="entry name" value="Zeta_carotene_desat/Oxidored"/>
</dbReference>
<dbReference type="InterPro" id="IPR004572">
    <property type="entry name" value="Protoporphyrinogen_oxidase"/>
</dbReference>
<dbReference type="Gene3D" id="3.50.50.60">
    <property type="entry name" value="FAD/NAD(P)-binding domain"/>
    <property type="match status" value="1"/>
</dbReference>
<keyword evidence="8 11" id="KW-0350">Heme biosynthesis</keyword>
<keyword evidence="5 11" id="KW-0285">Flavoprotein</keyword>
<sequence>MAHGPWPMDEIDRSRTPQHDTPMPCHGAMGRKRAGDAAMTLSTLASASRTRVQLFRSSPWRPPSTAANYSASPSIACSSRRRCQRQQQQQQRQPAAWINRRRYATLSENGHIAVVGGGLTGLTTAYYLAKQLPSTAKITLYEGSDSLGGWIRTDRVSVDVDGVKGTVSFERGPRTLSSLHTSTWRFDDLILYDLALDLGLKVFTPRDQPRYIYYPDHLVTLPPAASIAEFVREPLFLQSLFAGPGFFLRRLRSRAVPLKDMSISEWLYEVSGSRSVAENFASAMIHGIYGGDIDKLSARSVFDRVYWAYYLPNLGANVKQMTMREQVLMSELSQDAEIRRMALKAKGSLLHFGAQGMESLPKALEDVLSKTANVEIKKGRPVRDISYDKETDKVSITTGSWEDTQHTQHTQHTQQKQHTQHTQQQQQQQQCSYDRVISTLTSQDLARVTAEKLPSLAETHSVSIMTVNMWYPQEKLKPPGFGYLIPRSVSREHNAERALGVFYDSDVSAATSPDEPPGTKLFVLMGGHYYDSGAPPPSEADAIEQAKSLLERHLGIPADAPCFALSRFAKECIPQHFVGHNDRMMQADQELRDHFSGRLAVAGGSYSKIGAMGAIRAGYDIARQTAGDPNGWHTTGLESLEFPEPFVGVPVSKIPVRRFKHLERQAAGAQR</sequence>
<evidence type="ECO:0000256" key="5">
    <source>
        <dbReference type="ARBA" id="ARBA00022630"/>
    </source>
</evidence>
<dbReference type="SUPFAM" id="SSF54373">
    <property type="entry name" value="FAD-linked reductases, C-terminal domain"/>
    <property type="match status" value="1"/>
</dbReference>
<comment type="catalytic activity">
    <reaction evidence="10 11">
        <text>protoporphyrinogen IX + 3 O2 = protoporphyrin IX + 3 H2O2</text>
        <dbReference type="Rhea" id="RHEA:25576"/>
        <dbReference type="ChEBI" id="CHEBI:15379"/>
        <dbReference type="ChEBI" id="CHEBI:16240"/>
        <dbReference type="ChEBI" id="CHEBI:57306"/>
        <dbReference type="ChEBI" id="CHEBI:57307"/>
        <dbReference type="EC" id="1.3.3.4"/>
    </reaction>
</comment>
<evidence type="ECO:0000256" key="12">
    <source>
        <dbReference type="SAM" id="MobiDB-lite"/>
    </source>
</evidence>
<evidence type="ECO:0000256" key="8">
    <source>
        <dbReference type="ARBA" id="ARBA00023133"/>
    </source>
</evidence>
<dbReference type="AlphaFoldDB" id="A0A7S9PV55"/>
<evidence type="ECO:0000256" key="1">
    <source>
        <dbReference type="ARBA" id="ARBA00002600"/>
    </source>
</evidence>
<comment type="similarity">
    <text evidence="3 11">Belongs to the protoporphyrinogen/coproporphyrinogen oxidase family. Protoporphyrinogen oxidase subfamily.</text>
</comment>
<dbReference type="Proteomes" id="UP000594364">
    <property type="component" value="Chromosome 3"/>
</dbReference>
<feature type="region of interest" description="Disordered" evidence="12">
    <location>
        <begin position="1"/>
        <end position="28"/>
    </location>
</feature>
<keyword evidence="7 11" id="KW-0560">Oxidoreductase</keyword>
<evidence type="ECO:0000313" key="14">
    <source>
        <dbReference type="EMBL" id="QPG99331.1"/>
    </source>
</evidence>
<dbReference type="InterPro" id="IPR036188">
    <property type="entry name" value="FAD/NAD-bd_sf"/>
</dbReference>
<organism evidence="14 15">
    <name type="scientific">Epichloe festucae (strain Fl1)</name>
    <dbReference type="NCBI Taxonomy" id="877507"/>
    <lineage>
        <taxon>Eukaryota</taxon>
        <taxon>Fungi</taxon>
        <taxon>Dikarya</taxon>
        <taxon>Ascomycota</taxon>
        <taxon>Pezizomycotina</taxon>
        <taxon>Sordariomycetes</taxon>
        <taxon>Hypocreomycetidae</taxon>
        <taxon>Hypocreales</taxon>
        <taxon>Clavicipitaceae</taxon>
        <taxon>Epichloe</taxon>
    </lineage>
</organism>
<dbReference type="EMBL" id="CP031387">
    <property type="protein sequence ID" value="QPG99331.1"/>
    <property type="molecule type" value="Genomic_DNA"/>
</dbReference>
<evidence type="ECO:0000256" key="11">
    <source>
        <dbReference type="RuleBase" id="RU367069"/>
    </source>
</evidence>
<dbReference type="OrthoDB" id="438553at2759"/>